<keyword evidence="6 9" id="KW-0456">Lyase</keyword>
<comment type="pathway">
    <text evidence="2">Carbohydrate acid metabolism; 2-dehydro-3-deoxy-D-gluconate degradation; D-glyceraldehyde 3-phosphate and pyruvate from 2-dehydro-3-deoxy-D-gluconate: step 2/2.</text>
</comment>
<name>A0A7X1AYG7_9BACT</name>
<evidence type="ECO:0000256" key="7">
    <source>
        <dbReference type="ARBA" id="ARBA00023270"/>
    </source>
</evidence>
<evidence type="ECO:0000313" key="10">
    <source>
        <dbReference type="Proteomes" id="UP000525652"/>
    </source>
</evidence>
<dbReference type="RefSeq" id="WP_185693003.1">
    <property type="nucleotide sequence ID" value="NZ_JACHVA010000085.1"/>
</dbReference>
<dbReference type="Pfam" id="PF01081">
    <property type="entry name" value="Aldolase"/>
    <property type="match status" value="1"/>
</dbReference>
<dbReference type="InterPro" id="IPR000887">
    <property type="entry name" value="Aldlse_KDPG_KHG"/>
</dbReference>
<dbReference type="PANTHER" id="PTHR30246">
    <property type="entry name" value="2-KETO-3-DEOXY-6-PHOSPHOGLUCONATE ALDOLASE"/>
    <property type="match status" value="1"/>
</dbReference>
<organism evidence="9 10">
    <name type="scientific">Puniceicoccus vermicola</name>
    <dbReference type="NCBI Taxonomy" id="388746"/>
    <lineage>
        <taxon>Bacteria</taxon>
        <taxon>Pseudomonadati</taxon>
        <taxon>Verrucomicrobiota</taxon>
        <taxon>Opitutia</taxon>
        <taxon>Puniceicoccales</taxon>
        <taxon>Puniceicoccaceae</taxon>
        <taxon>Puniceicoccus</taxon>
    </lineage>
</organism>
<accession>A0A7X1AYG7</accession>
<evidence type="ECO:0000256" key="5">
    <source>
        <dbReference type="ARBA" id="ARBA00013063"/>
    </source>
</evidence>
<dbReference type="CDD" id="cd00452">
    <property type="entry name" value="KDPG_aldolase"/>
    <property type="match status" value="1"/>
</dbReference>
<evidence type="ECO:0000256" key="4">
    <source>
        <dbReference type="ARBA" id="ARBA00011233"/>
    </source>
</evidence>
<comment type="caution">
    <text evidence="9">The sequence shown here is derived from an EMBL/GenBank/DDBJ whole genome shotgun (WGS) entry which is preliminary data.</text>
</comment>
<keyword evidence="7" id="KW-0704">Schiff base</keyword>
<evidence type="ECO:0000313" key="9">
    <source>
        <dbReference type="EMBL" id="MBC2602311.1"/>
    </source>
</evidence>
<protein>
    <recommendedName>
        <fullName evidence="5">2-dehydro-3-deoxy-phosphogluconate aldolase</fullName>
        <ecNumber evidence="5">4.1.2.14</ecNumber>
    </recommendedName>
</protein>
<comment type="subunit">
    <text evidence="4">Homotrimer.</text>
</comment>
<evidence type="ECO:0000256" key="8">
    <source>
        <dbReference type="ARBA" id="ARBA00023277"/>
    </source>
</evidence>
<dbReference type="Proteomes" id="UP000525652">
    <property type="component" value="Unassembled WGS sequence"/>
</dbReference>
<dbReference type="PROSITE" id="PS00159">
    <property type="entry name" value="ALDOLASE_KDPG_KHG_1"/>
    <property type="match status" value="1"/>
</dbReference>
<dbReference type="AlphaFoldDB" id="A0A7X1AYG7"/>
<dbReference type="Gene3D" id="3.20.20.70">
    <property type="entry name" value="Aldolase class I"/>
    <property type="match status" value="1"/>
</dbReference>
<dbReference type="PANTHER" id="PTHR30246:SF1">
    <property type="entry name" value="2-DEHYDRO-3-DEOXY-6-PHOSPHOGALACTONATE ALDOLASE-RELATED"/>
    <property type="match status" value="1"/>
</dbReference>
<comment type="catalytic activity">
    <reaction evidence="1">
        <text>2-dehydro-3-deoxy-6-phospho-D-gluconate = D-glyceraldehyde 3-phosphate + pyruvate</text>
        <dbReference type="Rhea" id="RHEA:17089"/>
        <dbReference type="ChEBI" id="CHEBI:15361"/>
        <dbReference type="ChEBI" id="CHEBI:57569"/>
        <dbReference type="ChEBI" id="CHEBI:59776"/>
        <dbReference type="EC" id="4.1.2.14"/>
    </reaction>
</comment>
<dbReference type="EMBL" id="JACHVA010000085">
    <property type="protein sequence ID" value="MBC2602311.1"/>
    <property type="molecule type" value="Genomic_DNA"/>
</dbReference>
<reference evidence="9 10" key="1">
    <citation type="submission" date="2020-07" db="EMBL/GenBank/DDBJ databases">
        <authorList>
            <person name="Feng X."/>
        </authorList>
    </citation>
    <scope>NUCLEOTIDE SEQUENCE [LARGE SCALE GENOMIC DNA]</scope>
    <source>
        <strain evidence="9 10">JCM14086</strain>
    </source>
</reference>
<dbReference type="InterPro" id="IPR031338">
    <property type="entry name" value="KDPG/KHG_AS_2"/>
</dbReference>
<dbReference type="InterPro" id="IPR013785">
    <property type="entry name" value="Aldolase_TIM"/>
</dbReference>
<gene>
    <name evidence="9" type="primary">eda</name>
    <name evidence="9" type="ORF">H5P30_11035</name>
</gene>
<evidence type="ECO:0000256" key="6">
    <source>
        <dbReference type="ARBA" id="ARBA00023239"/>
    </source>
</evidence>
<dbReference type="PROSITE" id="PS00160">
    <property type="entry name" value="ALDOLASE_KDPG_KHG_2"/>
    <property type="match status" value="1"/>
</dbReference>
<keyword evidence="10" id="KW-1185">Reference proteome</keyword>
<dbReference type="EC" id="4.1.2.14" evidence="5"/>
<dbReference type="InterPro" id="IPR031337">
    <property type="entry name" value="KDPG/KHG_AS_1"/>
</dbReference>
<dbReference type="SUPFAM" id="SSF51569">
    <property type="entry name" value="Aldolase"/>
    <property type="match status" value="1"/>
</dbReference>
<evidence type="ECO:0000256" key="3">
    <source>
        <dbReference type="ARBA" id="ARBA00006906"/>
    </source>
</evidence>
<dbReference type="GO" id="GO:0008675">
    <property type="term" value="F:2-dehydro-3-deoxy-phosphogluconate aldolase activity"/>
    <property type="evidence" value="ECO:0007669"/>
    <property type="project" value="UniProtKB-EC"/>
</dbReference>
<dbReference type="NCBIfam" id="TIGR01182">
    <property type="entry name" value="eda"/>
    <property type="match status" value="1"/>
</dbReference>
<evidence type="ECO:0000256" key="1">
    <source>
        <dbReference type="ARBA" id="ARBA00000654"/>
    </source>
</evidence>
<proteinExistence type="inferred from homology"/>
<comment type="similarity">
    <text evidence="3">Belongs to the KHG/KDPG aldolase family.</text>
</comment>
<dbReference type="NCBIfam" id="NF004325">
    <property type="entry name" value="PRK05718.1"/>
    <property type="match status" value="1"/>
</dbReference>
<sequence length="207" mass="21989">MLDLEANPIIPVIVLDDANDAEPLAEALLEGGLKIIEITFRTAAAAESISRIVQRFPEMVVGAGTVVTEKQAKEAIDAGSQFGLAPGTDPKTLEIFRGAGIPFIPGIATPSDIQAAYREGCQYMKFFPAGPMGGVKMLKALSAPYGNLGIRFCPTGGVSLDNMEEYLSLPSVFAVGGSWIATKQDISEKNWKIITENATQALSKISK</sequence>
<keyword evidence="8" id="KW-0119">Carbohydrate metabolism</keyword>
<evidence type="ECO:0000256" key="2">
    <source>
        <dbReference type="ARBA" id="ARBA00004736"/>
    </source>
</evidence>